<dbReference type="NCBIfam" id="TIGR04056">
    <property type="entry name" value="OMP_RagA_SusC"/>
    <property type="match status" value="1"/>
</dbReference>
<dbReference type="EMBL" id="MBDS01000001">
    <property type="protein sequence ID" value="OPB94550.1"/>
    <property type="molecule type" value="Genomic_DNA"/>
</dbReference>
<evidence type="ECO:0000256" key="3">
    <source>
        <dbReference type="ARBA" id="ARBA00022452"/>
    </source>
</evidence>
<evidence type="ECO:0000259" key="9">
    <source>
        <dbReference type="Pfam" id="PF07715"/>
    </source>
</evidence>
<sequence length="1068" mass="120926">MKKIFLFPVLCFSVLMMAQYSGKVLDQTTGKPIVGISVSLSNSEAFILTDSHGRFTLNSPEPKVRLYFSGRDYERQMVEVVLNKEKPLVIYLRSKIDDRVREIAEVNISTGYQKLPKERSTGSFSLVDNKLLQQQVTTNIIDRLPVVGNGISLTKGLSERSQLMVRGLSTMEGPKAPLIVVDNFPYEGDLSNINPNIVENITILKDAAAASIWGARAANGVIVITTKGSKFNQTLSVEFTANTTLGSKPDLSYIKQISSRDFIDVEMTLFKNGYYNSDINSPAHPALTPVVDLLNKEKNGQLSNQETMNEITRLKHLDIRDQYIKYMYRPLEKRQYAVNISSGGSDVSWMSFIGFDDNRGNLGEKYQRLNARLLNTWQATKKLSITMGVYFTSTEEKSGRSAYNSIVMMGNWKVPYLEFADKAGNPLVMSSSLDQNYLNSLKGKGLLNWDYYPLTDWQHKLSENKDTEVILQSAANYKILKGLDVDIKYQYQRLSKQSSLLYDGESYRARHYVNSFAREQPGGGISFVVPKGGIITRGNGISVINNLRGQINYNNTFGRHSISALIGGEIRETESVYESKRYYGYNAENLSEGLVDYTRQYPKYVTGGMDYIENERSLYKTNIRFVSLYGNAAYTYDKKYVLSGSVRRDASNLFGLKTNDQWNPFWSLGVGWNISREKFYSLDWLSYLKLRGSYGFNGNIDPSMSAVTTIFYNTDPSIMTGGRTARIDKYFNPNLRWETIRMINIGIDFSTKNNRISGSVEFYTKKGSNLFGRAPIDYTTGITSMLWNVAGMKGRGLDIELKTRNTEGHLKWKSILNYSIYRDEVTDYYLKNTFASNFISESGSMAPVSGIVGLPVYSVFAYRWAGLDPKTGEAQGYYGGEVSKDYSKITGSERGIEDLKYFGSAIPTTFGSFINSFGYKQLSLDVGITYKFGYWFRRTSINYTNLMINKDGHSDYALRWQKPGDEAFTNVPSNPYKTNSMRDNFYKGSSVLVDKGDHIRLEYINLNYSFSADQLKNLPVKNLQLYCSINNIGILWKANKSGIDPDYNWGTYSLKPITTYSFGFRAQF</sequence>
<dbReference type="Gene3D" id="2.60.40.1120">
    <property type="entry name" value="Carboxypeptidase-like, regulatory domain"/>
    <property type="match status" value="1"/>
</dbReference>
<evidence type="ECO:0000256" key="4">
    <source>
        <dbReference type="ARBA" id="ARBA00022692"/>
    </source>
</evidence>
<keyword evidence="6 7" id="KW-0998">Cell outer membrane</keyword>
<comment type="similarity">
    <text evidence="7">Belongs to the TonB-dependent receptor family.</text>
</comment>
<evidence type="ECO:0000256" key="2">
    <source>
        <dbReference type="ARBA" id="ARBA00022448"/>
    </source>
</evidence>
<gene>
    <name evidence="10" type="ORF">BB021_18285</name>
</gene>
<dbReference type="RefSeq" id="WP_078777745.1">
    <property type="nucleotide sequence ID" value="NZ_MBDS01000001.1"/>
</dbReference>
<comment type="caution">
    <text evidence="10">The sequence shown here is derived from an EMBL/GenBank/DDBJ whole genome shotgun (WGS) entry which is preliminary data.</text>
</comment>
<dbReference type="SUPFAM" id="SSF56935">
    <property type="entry name" value="Porins"/>
    <property type="match status" value="1"/>
</dbReference>
<protein>
    <recommendedName>
        <fullName evidence="9">TonB-dependent receptor plug domain-containing protein</fullName>
    </recommendedName>
</protein>
<dbReference type="InterPro" id="IPR012910">
    <property type="entry name" value="Plug_dom"/>
</dbReference>
<dbReference type="InterPro" id="IPR036942">
    <property type="entry name" value="Beta-barrel_TonB_sf"/>
</dbReference>
<evidence type="ECO:0000256" key="1">
    <source>
        <dbReference type="ARBA" id="ARBA00004571"/>
    </source>
</evidence>
<dbReference type="Gene3D" id="2.170.130.10">
    <property type="entry name" value="TonB-dependent receptor, plug domain"/>
    <property type="match status" value="1"/>
</dbReference>
<dbReference type="Gene3D" id="2.40.170.20">
    <property type="entry name" value="TonB-dependent receptor, beta-barrel domain"/>
    <property type="match status" value="1"/>
</dbReference>
<dbReference type="NCBIfam" id="TIGR04057">
    <property type="entry name" value="SusC_RagA_signa"/>
    <property type="match status" value="1"/>
</dbReference>
<evidence type="ECO:0000313" key="11">
    <source>
        <dbReference type="Proteomes" id="UP000190016"/>
    </source>
</evidence>
<dbReference type="InterPro" id="IPR037066">
    <property type="entry name" value="Plug_dom_sf"/>
</dbReference>
<dbReference type="SUPFAM" id="SSF49464">
    <property type="entry name" value="Carboxypeptidase regulatory domain-like"/>
    <property type="match status" value="1"/>
</dbReference>
<dbReference type="InterPro" id="IPR023997">
    <property type="entry name" value="TonB-dep_OMP_SusC/RagA_CS"/>
</dbReference>
<name>A0ABX3NEL7_9FLAO</name>
<dbReference type="InterPro" id="IPR023996">
    <property type="entry name" value="TonB-dep_OMP_SusC/RagA"/>
</dbReference>
<evidence type="ECO:0000256" key="7">
    <source>
        <dbReference type="PROSITE-ProRule" id="PRU01360"/>
    </source>
</evidence>
<keyword evidence="8" id="KW-0732">Signal</keyword>
<evidence type="ECO:0000313" key="10">
    <source>
        <dbReference type="EMBL" id="OPB94550.1"/>
    </source>
</evidence>
<accession>A0ABX3NEL7</accession>
<dbReference type="Pfam" id="PF13715">
    <property type="entry name" value="CarbopepD_reg_2"/>
    <property type="match status" value="1"/>
</dbReference>
<reference evidence="10 11" key="1">
    <citation type="submission" date="2016-07" db="EMBL/GenBank/DDBJ databases">
        <title>Revisiting the Taxonomy of the Elizabethkingia Genus based on Whole-Genome Sequencing, Optical Mapping, and MALDI-TOF.</title>
        <authorList>
            <person name="Nicholson A.C."/>
        </authorList>
    </citation>
    <scope>NUCLEOTIDE SEQUENCE [LARGE SCALE GENOMIC DNA]</scope>
    <source>
        <strain evidence="10 11">C1558</strain>
    </source>
</reference>
<evidence type="ECO:0000256" key="8">
    <source>
        <dbReference type="SAM" id="SignalP"/>
    </source>
</evidence>
<evidence type="ECO:0000256" key="5">
    <source>
        <dbReference type="ARBA" id="ARBA00023136"/>
    </source>
</evidence>
<comment type="subcellular location">
    <subcellularLocation>
        <location evidence="1 7">Cell outer membrane</location>
        <topology evidence="1 7">Multi-pass membrane protein</topology>
    </subcellularLocation>
</comment>
<organism evidence="10 11">
    <name type="scientific">Elizabethkingia ursingii</name>
    <dbReference type="NCBI Taxonomy" id="1756150"/>
    <lineage>
        <taxon>Bacteria</taxon>
        <taxon>Pseudomonadati</taxon>
        <taxon>Bacteroidota</taxon>
        <taxon>Flavobacteriia</taxon>
        <taxon>Flavobacteriales</taxon>
        <taxon>Weeksellaceae</taxon>
        <taxon>Elizabethkingia</taxon>
    </lineage>
</organism>
<keyword evidence="11" id="KW-1185">Reference proteome</keyword>
<keyword evidence="4 7" id="KW-0812">Transmembrane</keyword>
<dbReference type="Proteomes" id="UP000190016">
    <property type="component" value="Unassembled WGS sequence"/>
</dbReference>
<feature type="domain" description="TonB-dependent receptor plug" evidence="9">
    <location>
        <begin position="117"/>
        <end position="221"/>
    </location>
</feature>
<dbReference type="PROSITE" id="PS52016">
    <property type="entry name" value="TONB_DEPENDENT_REC_3"/>
    <property type="match status" value="1"/>
</dbReference>
<dbReference type="InterPro" id="IPR008969">
    <property type="entry name" value="CarboxyPept-like_regulatory"/>
</dbReference>
<evidence type="ECO:0000256" key="6">
    <source>
        <dbReference type="ARBA" id="ARBA00023237"/>
    </source>
</evidence>
<dbReference type="Pfam" id="PF07715">
    <property type="entry name" value="Plug"/>
    <property type="match status" value="1"/>
</dbReference>
<feature type="chain" id="PRO_5046600972" description="TonB-dependent receptor plug domain-containing protein" evidence="8">
    <location>
        <begin position="19"/>
        <end position="1068"/>
    </location>
</feature>
<keyword evidence="2 7" id="KW-0813">Transport</keyword>
<proteinExistence type="inferred from homology"/>
<keyword evidence="3 7" id="KW-1134">Transmembrane beta strand</keyword>
<keyword evidence="5 7" id="KW-0472">Membrane</keyword>
<dbReference type="InterPro" id="IPR039426">
    <property type="entry name" value="TonB-dep_rcpt-like"/>
</dbReference>
<feature type="signal peptide" evidence="8">
    <location>
        <begin position="1"/>
        <end position="18"/>
    </location>
</feature>